<dbReference type="PROSITE" id="PS00627">
    <property type="entry name" value="GHMP_KINASES_ATP"/>
    <property type="match status" value="1"/>
</dbReference>
<feature type="non-terminal residue" evidence="14">
    <location>
        <position position="312"/>
    </location>
</feature>
<dbReference type="InterPro" id="IPR036554">
    <property type="entry name" value="GHMP_kinase_C_sf"/>
</dbReference>
<dbReference type="GO" id="GO:0004413">
    <property type="term" value="F:homoserine kinase activity"/>
    <property type="evidence" value="ECO:0007669"/>
    <property type="project" value="UniProtKB-EC"/>
</dbReference>
<dbReference type="InterPro" id="IPR013750">
    <property type="entry name" value="GHMP_kinase_C_dom"/>
</dbReference>
<feature type="domain" description="GHMP kinase C-terminal" evidence="13">
    <location>
        <begin position="227"/>
        <end position="300"/>
    </location>
</feature>
<evidence type="ECO:0000256" key="6">
    <source>
        <dbReference type="ARBA" id="ARBA00022679"/>
    </source>
</evidence>
<dbReference type="InterPro" id="IPR006204">
    <property type="entry name" value="GHMP_kinase_N_dom"/>
</dbReference>
<dbReference type="PANTHER" id="PTHR20861:SF1">
    <property type="entry name" value="HOMOSERINE KINASE"/>
    <property type="match status" value="1"/>
</dbReference>
<dbReference type="UniPathway" id="UPA00050">
    <property type="reaction ID" value="UER00064"/>
</dbReference>
<dbReference type="Gene3D" id="3.30.230.10">
    <property type="match status" value="1"/>
</dbReference>
<dbReference type="SUPFAM" id="SSF54211">
    <property type="entry name" value="Ribosomal protein S5 domain 2-like"/>
    <property type="match status" value="1"/>
</dbReference>
<dbReference type="STRING" id="78915.A0A4P9XPG2"/>
<evidence type="ECO:0000256" key="8">
    <source>
        <dbReference type="ARBA" id="ARBA00022741"/>
    </source>
</evidence>
<accession>A0A4P9XPG2</accession>
<comment type="similarity">
    <text evidence="2">Belongs to the GHMP kinase family. Homoserine kinase subfamily.</text>
</comment>
<dbReference type="OrthoDB" id="195231at2759"/>
<comment type="catalytic activity">
    <reaction evidence="11">
        <text>L-homoserine + ATP = O-phospho-L-homoserine + ADP + H(+)</text>
        <dbReference type="Rhea" id="RHEA:13985"/>
        <dbReference type="ChEBI" id="CHEBI:15378"/>
        <dbReference type="ChEBI" id="CHEBI:30616"/>
        <dbReference type="ChEBI" id="CHEBI:57476"/>
        <dbReference type="ChEBI" id="CHEBI:57590"/>
        <dbReference type="ChEBI" id="CHEBI:456216"/>
        <dbReference type="EC" id="2.7.1.39"/>
    </reaction>
    <physiologicalReaction direction="left-to-right" evidence="11">
        <dbReference type="Rhea" id="RHEA:13986"/>
    </physiologicalReaction>
</comment>
<dbReference type="InterPro" id="IPR014721">
    <property type="entry name" value="Ribsml_uS5_D2-typ_fold_subgr"/>
</dbReference>
<gene>
    <name evidence="14" type="ORF">THASP1DRAFT_11256</name>
</gene>
<dbReference type="GO" id="GO:0005524">
    <property type="term" value="F:ATP binding"/>
    <property type="evidence" value="ECO:0007669"/>
    <property type="project" value="UniProtKB-KW"/>
</dbReference>
<feature type="domain" description="GHMP kinase N-terminal" evidence="12">
    <location>
        <begin position="69"/>
        <end position="154"/>
    </location>
</feature>
<dbReference type="InterPro" id="IPR006203">
    <property type="entry name" value="GHMP_knse_ATP-bd_CS"/>
</dbReference>
<dbReference type="PANTHER" id="PTHR20861">
    <property type="entry name" value="HOMOSERINE/4-DIPHOSPHOCYTIDYL-2-C-METHYL-D-ERYTHRITOL KINASE"/>
    <property type="match status" value="1"/>
</dbReference>
<dbReference type="Pfam" id="PF08544">
    <property type="entry name" value="GHMP_kinases_C"/>
    <property type="match status" value="1"/>
</dbReference>
<dbReference type="EC" id="2.7.1.39" evidence="3"/>
<dbReference type="Proteomes" id="UP000271241">
    <property type="component" value="Unassembled WGS sequence"/>
</dbReference>
<dbReference type="HAMAP" id="MF_00384">
    <property type="entry name" value="Homoser_kinase"/>
    <property type="match status" value="1"/>
</dbReference>
<name>A0A4P9XPG2_9FUNG</name>
<evidence type="ECO:0000256" key="7">
    <source>
        <dbReference type="ARBA" id="ARBA00022697"/>
    </source>
</evidence>
<dbReference type="InterPro" id="IPR000870">
    <property type="entry name" value="Homoserine_kinase"/>
</dbReference>
<dbReference type="PIRSF" id="PIRSF000676">
    <property type="entry name" value="Homoser_kin"/>
    <property type="match status" value="1"/>
</dbReference>
<evidence type="ECO:0000313" key="14">
    <source>
        <dbReference type="EMBL" id="RKP07897.1"/>
    </source>
</evidence>
<evidence type="ECO:0000256" key="10">
    <source>
        <dbReference type="ARBA" id="ARBA00022840"/>
    </source>
</evidence>
<evidence type="ECO:0000256" key="5">
    <source>
        <dbReference type="ARBA" id="ARBA00022605"/>
    </source>
</evidence>
<feature type="non-terminal residue" evidence="14">
    <location>
        <position position="1"/>
    </location>
</feature>
<dbReference type="GO" id="GO:0009088">
    <property type="term" value="P:threonine biosynthetic process"/>
    <property type="evidence" value="ECO:0007669"/>
    <property type="project" value="UniProtKB-UniPathway"/>
</dbReference>
<keyword evidence="8" id="KW-0547">Nucleotide-binding</keyword>
<keyword evidence="7" id="KW-0791">Threonine biosynthesis</keyword>
<keyword evidence="15" id="KW-1185">Reference proteome</keyword>
<dbReference type="NCBIfam" id="TIGR00191">
    <property type="entry name" value="thrB"/>
    <property type="match status" value="1"/>
</dbReference>
<dbReference type="SUPFAM" id="SSF55060">
    <property type="entry name" value="GHMP Kinase, C-terminal domain"/>
    <property type="match status" value="1"/>
</dbReference>
<evidence type="ECO:0000256" key="11">
    <source>
        <dbReference type="ARBA" id="ARBA00049913"/>
    </source>
</evidence>
<evidence type="ECO:0000256" key="2">
    <source>
        <dbReference type="ARBA" id="ARBA00007370"/>
    </source>
</evidence>
<evidence type="ECO:0000256" key="1">
    <source>
        <dbReference type="ARBA" id="ARBA00005015"/>
    </source>
</evidence>
<evidence type="ECO:0000256" key="4">
    <source>
        <dbReference type="ARBA" id="ARBA00017858"/>
    </source>
</evidence>
<evidence type="ECO:0000256" key="9">
    <source>
        <dbReference type="ARBA" id="ARBA00022777"/>
    </source>
</evidence>
<keyword evidence="9 14" id="KW-0418">Kinase</keyword>
<reference evidence="15" key="1">
    <citation type="journal article" date="2018" name="Nat. Microbiol.">
        <title>Leveraging single-cell genomics to expand the fungal tree of life.</title>
        <authorList>
            <person name="Ahrendt S.R."/>
            <person name="Quandt C.A."/>
            <person name="Ciobanu D."/>
            <person name="Clum A."/>
            <person name="Salamov A."/>
            <person name="Andreopoulos B."/>
            <person name="Cheng J.F."/>
            <person name="Woyke T."/>
            <person name="Pelin A."/>
            <person name="Henrissat B."/>
            <person name="Reynolds N.K."/>
            <person name="Benny G.L."/>
            <person name="Smith M.E."/>
            <person name="James T.Y."/>
            <person name="Grigoriev I.V."/>
        </authorList>
    </citation>
    <scope>NUCLEOTIDE SEQUENCE [LARGE SCALE GENOMIC DNA]</scope>
    <source>
        <strain evidence="15">RSA 1356</strain>
    </source>
</reference>
<keyword evidence="10" id="KW-0067">ATP-binding</keyword>
<proteinExistence type="inferred from homology"/>
<evidence type="ECO:0000313" key="15">
    <source>
        <dbReference type="Proteomes" id="UP000271241"/>
    </source>
</evidence>
<keyword evidence="6" id="KW-0808">Transferase</keyword>
<organism evidence="14 15">
    <name type="scientific">Thamnocephalis sphaerospora</name>
    <dbReference type="NCBI Taxonomy" id="78915"/>
    <lineage>
        <taxon>Eukaryota</taxon>
        <taxon>Fungi</taxon>
        <taxon>Fungi incertae sedis</taxon>
        <taxon>Zoopagomycota</taxon>
        <taxon>Zoopagomycotina</taxon>
        <taxon>Zoopagomycetes</taxon>
        <taxon>Zoopagales</taxon>
        <taxon>Sigmoideomycetaceae</taxon>
        <taxon>Thamnocephalis</taxon>
    </lineage>
</organism>
<dbReference type="Pfam" id="PF00288">
    <property type="entry name" value="GHMP_kinases_N"/>
    <property type="match status" value="1"/>
</dbReference>
<comment type="pathway">
    <text evidence="1">Amino-acid biosynthesis; L-threonine biosynthesis; L-threonine from L-aspartate: step 4/5.</text>
</comment>
<dbReference type="AlphaFoldDB" id="A0A4P9XPG2"/>
<dbReference type="InterPro" id="IPR020568">
    <property type="entry name" value="Ribosomal_Su5_D2-typ_SF"/>
</dbReference>
<dbReference type="PRINTS" id="PR00958">
    <property type="entry name" value="HOMSERKINASE"/>
</dbReference>
<keyword evidence="5" id="KW-0028">Amino-acid biosynthesis</keyword>
<evidence type="ECO:0000259" key="13">
    <source>
        <dbReference type="Pfam" id="PF08544"/>
    </source>
</evidence>
<dbReference type="Gene3D" id="3.30.70.890">
    <property type="entry name" value="GHMP kinase, C-terminal domain"/>
    <property type="match status" value="1"/>
</dbReference>
<sequence length="312" mass="32820">VRISVPASTSNIGPGFDVMGMALSLLLQVEATFTPPADTVDATDAVLTSWTIDYDGDSPETVLLDARKNLITRTAADVVARHVGAGRLPHGLHVHVNNPIPLGRGLGSSGAAVAAGVLLGSALGDLNLDLDMQLAECLRIEHHPDNVTAALAGGWVACWTDSATHRGGFVHLPVNKDVLAVAVSPRFEVKTAAARGVLPKSYSLEDVVFNLQRLTQLTVVLGAEQLDAEKIHRAMQDRVHQPYRQSLIPGMDHLLQTMTPASDPGLLGVCISGSGPTVLALVSRAADANAIAAKIQAVFAKQNIQSDARVLE</sequence>
<protein>
    <recommendedName>
        <fullName evidence="4">Homoserine kinase</fullName>
        <ecNumber evidence="3">2.7.1.39</ecNumber>
    </recommendedName>
</protein>
<evidence type="ECO:0000259" key="12">
    <source>
        <dbReference type="Pfam" id="PF00288"/>
    </source>
</evidence>
<dbReference type="EMBL" id="KZ992660">
    <property type="protein sequence ID" value="RKP07897.1"/>
    <property type="molecule type" value="Genomic_DNA"/>
</dbReference>
<evidence type="ECO:0000256" key="3">
    <source>
        <dbReference type="ARBA" id="ARBA00012078"/>
    </source>
</evidence>